<dbReference type="Pfam" id="PF05225">
    <property type="entry name" value="HTH_psq"/>
    <property type="match status" value="1"/>
</dbReference>
<dbReference type="GO" id="GO:0003677">
    <property type="term" value="F:DNA binding"/>
    <property type="evidence" value="ECO:0007669"/>
    <property type="project" value="InterPro"/>
</dbReference>
<dbReference type="InterPro" id="IPR050863">
    <property type="entry name" value="CenT-Element_Derived"/>
</dbReference>
<reference evidence="4 5" key="1">
    <citation type="journal article" date="2017" name="Gigascience">
        <title>Genome sequence of the small brown planthopper, Laodelphax striatellus.</title>
        <authorList>
            <person name="Zhu J."/>
            <person name="Jiang F."/>
            <person name="Wang X."/>
            <person name="Yang P."/>
            <person name="Bao Y."/>
            <person name="Zhao W."/>
            <person name="Wang W."/>
            <person name="Lu H."/>
            <person name="Wang Q."/>
            <person name="Cui N."/>
            <person name="Li J."/>
            <person name="Chen X."/>
            <person name="Luo L."/>
            <person name="Yu J."/>
            <person name="Kang L."/>
            <person name="Cui F."/>
        </authorList>
    </citation>
    <scope>NUCLEOTIDE SEQUENCE [LARGE SCALE GENOMIC DNA]</scope>
    <source>
        <strain evidence="4">Lst14</strain>
    </source>
</reference>
<dbReference type="GO" id="GO:0005634">
    <property type="term" value="C:nucleus"/>
    <property type="evidence" value="ECO:0007669"/>
    <property type="project" value="UniProtKB-SubCell"/>
</dbReference>
<dbReference type="InterPro" id="IPR004875">
    <property type="entry name" value="DDE_SF_endonuclease_dom"/>
</dbReference>
<comment type="caution">
    <text evidence="4">The sequence shown here is derived from an EMBL/GenBank/DDBJ whole genome shotgun (WGS) entry which is preliminary data.</text>
</comment>
<evidence type="ECO:0000313" key="5">
    <source>
        <dbReference type="Proteomes" id="UP000291343"/>
    </source>
</evidence>
<feature type="domain" description="DDE-1" evidence="2">
    <location>
        <begin position="233"/>
        <end position="398"/>
    </location>
</feature>
<evidence type="ECO:0000259" key="2">
    <source>
        <dbReference type="Pfam" id="PF03184"/>
    </source>
</evidence>
<name>A0A482X091_LAOST</name>
<evidence type="ECO:0000313" key="4">
    <source>
        <dbReference type="EMBL" id="RZF39002.1"/>
    </source>
</evidence>
<keyword evidence="5" id="KW-1185">Reference proteome</keyword>
<protein>
    <recommendedName>
        <fullName evidence="6">HTH psq-type domain-containing protein</fullName>
    </recommendedName>
</protein>
<dbReference type="PANTHER" id="PTHR19303">
    <property type="entry name" value="TRANSPOSON"/>
    <property type="match status" value="1"/>
</dbReference>
<comment type="subcellular location">
    <subcellularLocation>
        <location evidence="1">Nucleus</location>
    </subcellularLocation>
</comment>
<dbReference type="AlphaFoldDB" id="A0A482X091"/>
<dbReference type="SUPFAM" id="SSF46689">
    <property type="entry name" value="Homeodomain-like"/>
    <property type="match status" value="1"/>
</dbReference>
<dbReference type="Gene3D" id="3.30.420.10">
    <property type="entry name" value="Ribonuclease H-like superfamily/Ribonuclease H"/>
    <property type="match status" value="1"/>
</dbReference>
<evidence type="ECO:0008006" key="6">
    <source>
        <dbReference type="Google" id="ProtNLM"/>
    </source>
</evidence>
<dbReference type="PANTHER" id="PTHR19303:SF74">
    <property type="entry name" value="POGO TRANSPOSABLE ELEMENT WITH KRAB DOMAIN"/>
    <property type="match status" value="1"/>
</dbReference>
<dbReference type="InterPro" id="IPR009057">
    <property type="entry name" value="Homeodomain-like_sf"/>
</dbReference>
<dbReference type="InParanoid" id="A0A482X091"/>
<dbReference type="EMBL" id="QKKF02020956">
    <property type="protein sequence ID" value="RZF39002.1"/>
    <property type="molecule type" value="Genomic_DNA"/>
</dbReference>
<proteinExistence type="predicted"/>
<accession>A0A482X091</accession>
<dbReference type="InterPro" id="IPR036397">
    <property type="entry name" value="RNaseH_sf"/>
</dbReference>
<gene>
    <name evidence="4" type="ORF">LSTR_LSTR003745</name>
</gene>
<dbReference type="Gene3D" id="1.10.10.60">
    <property type="entry name" value="Homeodomain-like"/>
    <property type="match status" value="1"/>
</dbReference>
<evidence type="ECO:0000256" key="1">
    <source>
        <dbReference type="ARBA" id="ARBA00004123"/>
    </source>
</evidence>
<dbReference type="Proteomes" id="UP000291343">
    <property type="component" value="Unassembled WGS sequence"/>
</dbReference>
<feature type="domain" description="HTH psq-type" evidence="3">
    <location>
        <begin position="32"/>
        <end position="69"/>
    </location>
</feature>
<evidence type="ECO:0000259" key="3">
    <source>
        <dbReference type="Pfam" id="PF05225"/>
    </source>
</evidence>
<dbReference type="OrthoDB" id="6612851at2759"/>
<organism evidence="4 5">
    <name type="scientific">Laodelphax striatellus</name>
    <name type="common">Small brown planthopper</name>
    <name type="synonym">Delphax striatella</name>
    <dbReference type="NCBI Taxonomy" id="195883"/>
    <lineage>
        <taxon>Eukaryota</taxon>
        <taxon>Metazoa</taxon>
        <taxon>Ecdysozoa</taxon>
        <taxon>Arthropoda</taxon>
        <taxon>Hexapoda</taxon>
        <taxon>Insecta</taxon>
        <taxon>Pterygota</taxon>
        <taxon>Neoptera</taxon>
        <taxon>Paraneoptera</taxon>
        <taxon>Hemiptera</taxon>
        <taxon>Auchenorrhyncha</taxon>
        <taxon>Fulgoroidea</taxon>
        <taxon>Delphacidae</taxon>
        <taxon>Criomorphinae</taxon>
        <taxon>Laodelphax</taxon>
    </lineage>
</organism>
<sequence length="622" mass="69624">MIRYLILFFISGNMVRTYVRKTKRGVGENYTKEDVQRAIDDVRAGVKTTHRAATFYNIPRSTLKNYILGKRGKGNISKEGKGGGGGRPTCLSAAEEEEIVKCIKIMDRNGFGLSRNEILDLVQLYSRQNNIQCMFKDQRPGIDWFLSFSARHRLSLKKPQSIEHIRCDQVNPWIIYNFYEVLTRMIQELQLNGKPGRIYNCDETSFCHGPSKTKVVGEIGTKSQWKTSASGRENTTVLLCCSADGQMLPLLCVFKGKYVMENWIDENNASQTAVSATSRGWMETTLFFNWFKDLFLPNIGDERPVLLIYDGHTTHVSSQLIKLAQENDVTIMKLPPHTTHILQPLDVAVFKGLKSNWDKELCKWQQANPRKRIPKNEFVALVTKLAHEVPPGNIINGFKSTGIYNYDTQGPNKNAVPETIFKATDLQRYKKNLALEQRPEPDKAPPAATVVHPGEELDHSAAYQPDEALPSATITYLNEELDYSAVNQPDDAQPATTITYLNEELDYSATNQPDDAQPATTIAYLNEELDYSATNHPDDASTITIYYVTGEEPQESATNHQGEVPLVATASTSGAGEAFVENAATTSTGAFLDTKAITPTDTTSHKSFEEILLQFLSQEKKP</sequence>
<dbReference type="Pfam" id="PF03184">
    <property type="entry name" value="DDE_1"/>
    <property type="match status" value="1"/>
</dbReference>
<dbReference type="InterPro" id="IPR007889">
    <property type="entry name" value="HTH_Psq"/>
</dbReference>
<dbReference type="SMR" id="A0A482X091"/>